<dbReference type="OrthoDB" id="4229588at2"/>
<dbReference type="Gene3D" id="1.10.287.1060">
    <property type="entry name" value="ESAT-6-like"/>
    <property type="match status" value="1"/>
</dbReference>
<dbReference type="Pfam" id="PF10824">
    <property type="entry name" value="T7SS_ESX_EspC"/>
    <property type="match status" value="1"/>
</dbReference>
<evidence type="ECO:0000313" key="2">
    <source>
        <dbReference type="Proteomes" id="UP000319103"/>
    </source>
</evidence>
<gene>
    <name evidence="1" type="ORF">E6W39_28605</name>
</gene>
<dbReference type="EMBL" id="VIGB01000003">
    <property type="protein sequence ID" value="TQF05470.1"/>
    <property type="molecule type" value="Genomic_DNA"/>
</dbReference>
<dbReference type="Proteomes" id="UP000319103">
    <property type="component" value="Unassembled WGS sequence"/>
</dbReference>
<accession>A0A540W8X1</accession>
<name>A0A540W8X1_9ACTN</name>
<dbReference type="InterPro" id="IPR022536">
    <property type="entry name" value="EspC"/>
</dbReference>
<proteinExistence type="predicted"/>
<dbReference type="GO" id="GO:0009306">
    <property type="term" value="P:protein secretion"/>
    <property type="evidence" value="ECO:0007669"/>
    <property type="project" value="InterPro"/>
</dbReference>
<sequence>MVADHFHIEPDKVTAVSADFSSSSKGMDGQLSTFATKAENVNDAFGVLAESTDALGKYVQMTQATVTSLRQLQTQLQGYSDGLAAVVKAYKETDHNNAQNLAV</sequence>
<keyword evidence="2" id="KW-1185">Reference proteome</keyword>
<evidence type="ECO:0000313" key="1">
    <source>
        <dbReference type="EMBL" id="TQF05470.1"/>
    </source>
</evidence>
<reference evidence="1 2" key="1">
    <citation type="submission" date="2019-06" db="EMBL/GenBank/DDBJ databases">
        <title>Description of Kitasatospora acidophila sp. nov. isolated from pine grove soil, and reclassification of Streptomyces novaecaesareae to Kitasatospora novaeceasareae comb. nov.</title>
        <authorList>
            <person name="Kim M.J."/>
        </authorList>
    </citation>
    <scope>NUCLEOTIDE SEQUENCE [LARGE SCALE GENOMIC DNA]</scope>
    <source>
        <strain evidence="1 2">MMS16-CNU292</strain>
    </source>
</reference>
<comment type="caution">
    <text evidence="1">The sequence shown here is derived from an EMBL/GenBank/DDBJ whole genome shotgun (WGS) entry which is preliminary data.</text>
</comment>
<dbReference type="RefSeq" id="WP_141635944.1">
    <property type="nucleotide sequence ID" value="NZ_VIGB01000003.1"/>
</dbReference>
<dbReference type="AlphaFoldDB" id="A0A540W8X1"/>
<protein>
    <submittedName>
        <fullName evidence="1">ESX-1 secretion-associated protein</fullName>
    </submittedName>
</protein>
<organism evidence="1 2">
    <name type="scientific">Kitasatospora acidiphila</name>
    <dbReference type="NCBI Taxonomy" id="2567942"/>
    <lineage>
        <taxon>Bacteria</taxon>
        <taxon>Bacillati</taxon>
        <taxon>Actinomycetota</taxon>
        <taxon>Actinomycetes</taxon>
        <taxon>Kitasatosporales</taxon>
        <taxon>Streptomycetaceae</taxon>
        <taxon>Kitasatospora</taxon>
    </lineage>
</organism>